<dbReference type="RefSeq" id="WP_018748182.1">
    <property type="nucleotide sequence ID" value="NZ_BSOZ01000020.1"/>
</dbReference>
<evidence type="ECO:0000256" key="5">
    <source>
        <dbReference type="SAM" id="Phobius"/>
    </source>
</evidence>
<proteinExistence type="inferred from homology"/>
<feature type="transmembrane region" description="Helical" evidence="5">
    <location>
        <begin position="194"/>
        <end position="213"/>
    </location>
</feature>
<dbReference type="PANTHER" id="PTHR43531">
    <property type="entry name" value="PROTEIN ICFG"/>
    <property type="match status" value="1"/>
</dbReference>
<evidence type="ECO:0000259" key="6">
    <source>
        <dbReference type="PROSITE" id="PS50111"/>
    </source>
</evidence>
<dbReference type="Proteomes" id="UP001156836">
    <property type="component" value="Unassembled WGS sequence"/>
</dbReference>
<evidence type="ECO:0000313" key="7">
    <source>
        <dbReference type="EMBL" id="GLS04559.1"/>
    </source>
</evidence>
<keyword evidence="8" id="KW-1185">Reference proteome</keyword>
<evidence type="ECO:0000313" key="8">
    <source>
        <dbReference type="Proteomes" id="UP001156836"/>
    </source>
</evidence>
<comment type="caution">
    <text evidence="7">The sequence shown here is derived from an EMBL/GenBank/DDBJ whole genome shotgun (WGS) entry which is preliminary data.</text>
</comment>
<feature type="domain" description="Methyl-accepting transducer" evidence="6">
    <location>
        <begin position="274"/>
        <end position="489"/>
    </location>
</feature>
<accession>A0ABQ6BSF7</accession>
<dbReference type="Pfam" id="PF12729">
    <property type="entry name" value="4HB_MCP_1"/>
    <property type="match status" value="1"/>
</dbReference>
<dbReference type="PROSITE" id="PS50111">
    <property type="entry name" value="CHEMOTAXIS_TRANSDUC_2"/>
    <property type="match status" value="1"/>
</dbReference>
<keyword evidence="3" id="KW-0807">Transducer</keyword>
<dbReference type="InterPro" id="IPR004090">
    <property type="entry name" value="Chemotax_Me-accpt_rcpt"/>
</dbReference>
<feature type="region of interest" description="Disordered" evidence="4">
    <location>
        <begin position="321"/>
        <end position="341"/>
    </location>
</feature>
<dbReference type="PRINTS" id="PR00260">
    <property type="entry name" value="CHEMTRNSDUCR"/>
</dbReference>
<reference evidence="8" key="1">
    <citation type="journal article" date="2019" name="Int. J. Syst. Evol. Microbiol.">
        <title>The Global Catalogue of Microorganisms (GCM) 10K type strain sequencing project: providing services to taxonomists for standard genome sequencing and annotation.</title>
        <authorList>
            <consortium name="The Broad Institute Genomics Platform"/>
            <consortium name="The Broad Institute Genome Sequencing Center for Infectious Disease"/>
            <person name="Wu L."/>
            <person name="Ma J."/>
        </authorList>
    </citation>
    <scope>NUCLEOTIDE SEQUENCE [LARGE SCALE GENOMIC DNA]</scope>
    <source>
        <strain evidence="8">NBRC 104970</strain>
    </source>
</reference>
<evidence type="ECO:0000256" key="3">
    <source>
        <dbReference type="PROSITE-ProRule" id="PRU00284"/>
    </source>
</evidence>
<keyword evidence="1" id="KW-0145">Chemotaxis</keyword>
<dbReference type="InterPro" id="IPR024478">
    <property type="entry name" value="HlyB_4HB_MCP"/>
</dbReference>
<protein>
    <submittedName>
        <fullName evidence="7">Methyl-accepting chemotaxis protein</fullName>
    </submittedName>
</protein>
<dbReference type="EMBL" id="BSOZ01000020">
    <property type="protein sequence ID" value="GLS04559.1"/>
    <property type="molecule type" value="Genomic_DNA"/>
</dbReference>
<name>A0ABQ6BSF7_9NEIS</name>
<comment type="similarity">
    <text evidence="2">Belongs to the methyl-accepting chemotaxis (MCP) protein family.</text>
</comment>
<dbReference type="InterPro" id="IPR051310">
    <property type="entry name" value="MCP_chemotaxis"/>
</dbReference>
<gene>
    <name evidence="7" type="primary">mcp_1</name>
    <name evidence="7" type="ORF">GCM10007860_17060</name>
</gene>
<dbReference type="Gene3D" id="1.10.287.950">
    <property type="entry name" value="Methyl-accepting chemotaxis protein"/>
    <property type="match status" value="1"/>
</dbReference>
<evidence type="ECO:0000256" key="4">
    <source>
        <dbReference type="SAM" id="MobiDB-lite"/>
    </source>
</evidence>
<keyword evidence="5" id="KW-0472">Membrane</keyword>
<dbReference type="SUPFAM" id="SSF58104">
    <property type="entry name" value="Methyl-accepting chemotaxis protein (MCP) signaling domain"/>
    <property type="match status" value="1"/>
</dbReference>
<keyword evidence="5" id="KW-1133">Transmembrane helix</keyword>
<dbReference type="InterPro" id="IPR004089">
    <property type="entry name" value="MCPsignal_dom"/>
</dbReference>
<feature type="region of interest" description="Disordered" evidence="4">
    <location>
        <begin position="506"/>
        <end position="543"/>
    </location>
</feature>
<keyword evidence="5" id="KW-0812">Transmembrane</keyword>
<organism evidence="7 8">
    <name type="scientific">Chitiniphilus shinanonensis</name>
    <dbReference type="NCBI Taxonomy" id="553088"/>
    <lineage>
        <taxon>Bacteria</taxon>
        <taxon>Pseudomonadati</taxon>
        <taxon>Pseudomonadota</taxon>
        <taxon>Betaproteobacteria</taxon>
        <taxon>Neisseriales</taxon>
        <taxon>Chitinibacteraceae</taxon>
        <taxon>Chitiniphilus</taxon>
    </lineage>
</organism>
<dbReference type="PANTHER" id="PTHR43531:SF11">
    <property type="entry name" value="METHYL-ACCEPTING CHEMOTAXIS PROTEIN 3"/>
    <property type="match status" value="1"/>
</dbReference>
<feature type="compositionally biased region" description="Low complexity" evidence="4">
    <location>
        <begin position="513"/>
        <end position="526"/>
    </location>
</feature>
<evidence type="ECO:0000256" key="2">
    <source>
        <dbReference type="ARBA" id="ARBA00029447"/>
    </source>
</evidence>
<evidence type="ECO:0000256" key="1">
    <source>
        <dbReference type="ARBA" id="ARBA00022500"/>
    </source>
</evidence>
<dbReference type="SMART" id="SM00283">
    <property type="entry name" value="MA"/>
    <property type="match status" value="1"/>
</dbReference>
<dbReference type="Pfam" id="PF00015">
    <property type="entry name" value="MCPsignal"/>
    <property type="match status" value="1"/>
</dbReference>
<sequence>MAWFSNMRLGAKLLCAFFLCALLTLLIGGWGLFNASRIGDRGEDIYVTNLNGIANLDRANLAQVLHARTIVRAMTQLDNPDEYAATVKRADSYLADNKKYWDAYMQTRPSENEAKLRTQLEPVFVEYLRMTDDVLRLVKEGRNQEALALANGELRLHLRKLDELYEAIAQDNEKQAADAAAENRRLLDNVRTTTIVVVLIAFAVAVALGVLLARMVTRQVGGEPAEAVRILQRVADGDLRVDVRLRQGDEDSMLYSMQQMISRLTSVIGDVRSAANSIASASEEVSASAQALSQNASEQAANVEETSASVEEISATVAQNSENARVTDGMASKSASDAGEGGDAVRQTVAAMRQIADKIGIIDDIAYQTNLLALNAAIEAARAGEHGKGFAVVAAEVRKLAERSQIAAQEIGAVAGNSVTLAERAGQLLDQMVPSIRKTADLVQEISAASLEQTSGLDQINTAVSQLAQTTQMNASASEELSSTAEEMSAQAIQLQEMIQFFRIDGGGEAGSPARRSAPRRAAPTPRLRRDEEGVDEASFTRF</sequence>